<dbReference type="AlphaFoldDB" id="W6NF90"/>
<dbReference type="EMBL" id="CAVP010058417">
    <property type="protein sequence ID" value="CDL94619.1"/>
    <property type="molecule type" value="Genomic_DNA"/>
</dbReference>
<proteinExistence type="predicted"/>
<comment type="caution">
    <text evidence="1">The sequence shown here is derived from an EMBL/GenBank/DDBJ whole genome shotgun (WGS) entry which is preliminary data.</text>
</comment>
<gene>
    <name evidence="1" type="ORF">HCOI_01409100</name>
</gene>
<name>W6NF90_HAECO</name>
<evidence type="ECO:0000313" key="1">
    <source>
        <dbReference type="EMBL" id="CDL94619.1"/>
    </source>
</evidence>
<reference evidence="1" key="1">
    <citation type="submission" date="2013-03" db="EMBL/GenBank/DDBJ databases">
        <authorList>
            <person name="Aslett M."/>
        </authorList>
    </citation>
    <scope>NUCLEOTIDE SEQUENCE [LARGE SCALE GENOMIC DNA]</scope>
    <source>
        <strain evidence="1">ISE/inbred ISE</strain>
    </source>
</reference>
<accession>W6NF90</accession>
<protein>
    <submittedName>
        <fullName evidence="1">Uncharacterized protein</fullName>
    </submittedName>
</protein>
<organism evidence="1">
    <name type="scientific">Haemonchus contortus</name>
    <name type="common">Barber pole worm</name>
    <dbReference type="NCBI Taxonomy" id="6289"/>
    <lineage>
        <taxon>Eukaryota</taxon>
        <taxon>Metazoa</taxon>
        <taxon>Ecdysozoa</taxon>
        <taxon>Nematoda</taxon>
        <taxon>Chromadorea</taxon>
        <taxon>Rhabditida</taxon>
        <taxon>Rhabditina</taxon>
        <taxon>Rhabditomorpha</taxon>
        <taxon>Strongyloidea</taxon>
        <taxon>Trichostrongylidae</taxon>
        <taxon>Haemonchus</taxon>
    </lineage>
</organism>
<reference evidence="1" key="2">
    <citation type="submission" date="2013-05" db="EMBL/GenBank/DDBJ databases">
        <title>The genome and transcriptome of Haemonchus contortus: a key model parasite for drug and vaccine discovery.</title>
        <authorList>
            <person name="Laing R."/>
            <person name="Kikuchi T."/>
            <person name="Martinelli A."/>
            <person name="Tsai I.J."/>
            <person name="Beech R.N."/>
            <person name="Redman E."/>
            <person name="Holroyd N."/>
            <person name="Bartley D.J."/>
            <person name="Beasley H."/>
            <person name="Britton C."/>
            <person name="Curran D."/>
            <person name="Devaney E."/>
            <person name="Gilabert A."/>
            <person name="Jackson F."/>
            <person name="Hunt M."/>
            <person name="Johnston S."/>
            <person name="Kryukov I."/>
            <person name="Li K."/>
            <person name="Morrison A.A."/>
            <person name="Reid A.J."/>
            <person name="Sargison N."/>
            <person name="Saunders G."/>
            <person name="Wasmuth J.D."/>
            <person name="Wolstenholme A."/>
            <person name="Berriman M."/>
            <person name="Gilleard J.S."/>
            <person name="Cotton J.A."/>
        </authorList>
    </citation>
    <scope>NUCLEOTIDE SEQUENCE [LARGE SCALE GENOMIC DNA]</scope>
    <source>
        <strain evidence="1">ISE/inbred ISE</strain>
    </source>
</reference>
<sequence>MGQPTTRSQSTPMNSWAGGPFFGIVPECHVQKKIAKVSYLLMGQAVQVAELYCGVRQNQPANESFCVRRSALTRVSN</sequence>